<proteinExistence type="predicted"/>
<protein>
    <submittedName>
        <fullName evidence="2">Uncharacterized protein</fullName>
    </submittedName>
</protein>
<evidence type="ECO:0000313" key="2">
    <source>
        <dbReference type="EnsemblMetazoa" id="XP_022647169"/>
    </source>
</evidence>
<keyword evidence="3" id="KW-1185">Reference proteome</keyword>
<dbReference type="GeneID" id="111244384"/>
<name>A0A7M7M429_VARDE</name>
<dbReference type="AlphaFoldDB" id="A0A7M7M429"/>
<reference evidence="2" key="1">
    <citation type="submission" date="2021-01" db="UniProtKB">
        <authorList>
            <consortium name="EnsemblMetazoa"/>
        </authorList>
    </citation>
    <scope>IDENTIFICATION</scope>
</reference>
<sequence length="162" mass="17708">MEQTTRQPAVDERLLTTPMLSCLDFLFFLIAEVFHSTVVTLKTVRLRLRTAIFVALSLSRSLSRGAFCSLIHRHTYLVTSHGSANTAVDQHVGNRPCTHSHVQPALGVALAAQPRGKGPVPRTKPGYDVCCGGKLSTVDQNEEGATSEEAGQPTRFEQYDNT</sequence>
<dbReference type="RefSeq" id="XP_022647169.1">
    <property type="nucleotide sequence ID" value="XM_022791434.1"/>
</dbReference>
<accession>A0A7M7M429</accession>
<dbReference type="Proteomes" id="UP000594260">
    <property type="component" value="Unplaced"/>
</dbReference>
<dbReference type="KEGG" id="vde:111244384"/>
<evidence type="ECO:0000313" key="3">
    <source>
        <dbReference type="Proteomes" id="UP000594260"/>
    </source>
</evidence>
<organism evidence="2 3">
    <name type="scientific">Varroa destructor</name>
    <name type="common">Honeybee mite</name>
    <dbReference type="NCBI Taxonomy" id="109461"/>
    <lineage>
        <taxon>Eukaryota</taxon>
        <taxon>Metazoa</taxon>
        <taxon>Ecdysozoa</taxon>
        <taxon>Arthropoda</taxon>
        <taxon>Chelicerata</taxon>
        <taxon>Arachnida</taxon>
        <taxon>Acari</taxon>
        <taxon>Parasitiformes</taxon>
        <taxon>Mesostigmata</taxon>
        <taxon>Gamasina</taxon>
        <taxon>Dermanyssoidea</taxon>
        <taxon>Varroidae</taxon>
        <taxon>Varroa</taxon>
    </lineage>
</organism>
<feature type="region of interest" description="Disordered" evidence="1">
    <location>
        <begin position="138"/>
        <end position="162"/>
    </location>
</feature>
<dbReference type="InParanoid" id="A0A7M7M429"/>
<dbReference type="EnsemblMetazoa" id="XM_022791434">
    <property type="protein sequence ID" value="XP_022647169"/>
    <property type="gene ID" value="LOC111244384"/>
</dbReference>
<evidence type="ECO:0000256" key="1">
    <source>
        <dbReference type="SAM" id="MobiDB-lite"/>
    </source>
</evidence>